<comment type="caution">
    <text evidence="1">The sequence shown here is derived from an EMBL/GenBank/DDBJ whole genome shotgun (WGS) entry which is preliminary data.</text>
</comment>
<accession>B9XLZ6</accession>
<dbReference type="AlphaFoldDB" id="B9XLZ6"/>
<evidence type="ECO:0000313" key="1">
    <source>
        <dbReference type="EMBL" id="EEF59124.1"/>
    </source>
</evidence>
<dbReference type="EMBL" id="ABOX02000032">
    <property type="protein sequence ID" value="EEF59124.1"/>
    <property type="molecule type" value="Genomic_DNA"/>
</dbReference>
<keyword evidence="2" id="KW-1185">Reference proteome</keyword>
<proteinExistence type="predicted"/>
<protein>
    <submittedName>
        <fullName evidence="1">Uncharacterized protein</fullName>
    </submittedName>
</protein>
<dbReference type="Proteomes" id="UP000003688">
    <property type="component" value="Unassembled WGS sequence"/>
</dbReference>
<reference evidence="1 2" key="1">
    <citation type="journal article" date="2011" name="J. Bacteriol.">
        <title>Genome sequence of 'Pedosphaera parvula' Ellin514, an aerobic Verrucomicrobial isolate from pasture soil.</title>
        <authorList>
            <person name="Kant R."/>
            <person name="van Passel M.W."/>
            <person name="Sangwan P."/>
            <person name="Palva A."/>
            <person name="Lucas S."/>
            <person name="Copeland A."/>
            <person name="Lapidus A."/>
            <person name="Glavina Del Rio T."/>
            <person name="Dalin E."/>
            <person name="Tice H."/>
            <person name="Bruce D."/>
            <person name="Goodwin L."/>
            <person name="Pitluck S."/>
            <person name="Chertkov O."/>
            <person name="Larimer F.W."/>
            <person name="Land M.L."/>
            <person name="Hauser L."/>
            <person name="Brettin T.S."/>
            <person name="Detter J.C."/>
            <person name="Han S."/>
            <person name="de Vos W.M."/>
            <person name="Janssen P.H."/>
            <person name="Smidt H."/>
        </authorList>
    </citation>
    <scope>NUCLEOTIDE SEQUENCE [LARGE SCALE GENOMIC DNA]</scope>
    <source>
        <strain evidence="1 2">Ellin514</strain>
    </source>
</reference>
<organism evidence="1 2">
    <name type="scientific">Pedosphaera parvula (strain Ellin514)</name>
    <dbReference type="NCBI Taxonomy" id="320771"/>
    <lineage>
        <taxon>Bacteria</taxon>
        <taxon>Pseudomonadati</taxon>
        <taxon>Verrucomicrobiota</taxon>
        <taxon>Pedosphaerae</taxon>
        <taxon>Pedosphaerales</taxon>
        <taxon>Pedosphaeraceae</taxon>
        <taxon>Pedosphaera</taxon>
    </lineage>
</organism>
<name>B9XLZ6_PEDPL</name>
<evidence type="ECO:0000313" key="2">
    <source>
        <dbReference type="Proteomes" id="UP000003688"/>
    </source>
</evidence>
<sequence>MFPELACQFEWADTPYLLWFELREAFEKAYEQTPRDESLIKRIYQYSDWCADQPRGETAEDDLLTCVAVCFYEHIPLHSAAREDMPRWWRAEDLAGEPSVFQYHLSEEQFRELRNFLARESHRYDPGPRTEN</sequence>
<gene>
    <name evidence="1" type="ORF">Cflav_PD1616</name>
</gene>